<gene>
    <name evidence="4" type="ORF">HGM15179_020721</name>
</gene>
<accession>A0A8K1FXH0</accession>
<sequence length="275" mass="29344">MAGHNRWSKVRNVKGPRDERRSRVFQRMAAMVRAAARGDIAILRGFIAIGEGVREGGAEPGLNPALAAVLEQCRTHNVPKATIETALRSVRERPAGGSRVLLEARGPGGSLLLLDVLTDNVRRCQAELRTLLDRNGGSLAEGVRHGFDPVGVVRVSGRGVAMEAALEVAAVAGAQDVVAEDEEAAEIKFLCDPSSLRTVRQHLEAAGLRPLSAALEFVPRSPLALAEGPRAAAERLLRALDECPDVLRTFHNIGRRPEAGEGHSPPDTPHPPPGQ</sequence>
<evidence type="ECO:0000259" key="3">
    <source>
        <dbReference type="Pfam" id="PF01709"/>
    </source>
</evidence>
<proteinExistence type="inferred from homology"/>
<feature type="compositionally biased region" description="Pro residues" evidence="2">
    <location>
        <begin position="266"/>
        <end position="275"/>
    </location>
</feature>
<dbReference type="InterPro" id="IPR029072">
    <property type="entry name" value="YebC-like"/>
</dbReference>
<dbReference type="InterPro" id="IPR017856">
    <property type="entry name" value="Integrase-like_N"/>
</dbReference>
<evidence type="ECO:0000256" key="2">
    <source>
        <dbReference type="SAM" id="MobiDB-lite"/>
    </source>
</evidence>
<evidence type="ECO:0000313" key="5">
    <source>
        <dbReference type="Proteomes" id="UP000796761"/>
    </source>
</evidence>
<protein>
    <recommendedName>
        <fullName evidence="3">TACO1/YebC-like second and third domain-containing protein</fullName>
    </recommendedName>
</protein>
<dbReference type="SUPFAM" id="SSF75625">
    <property type="entry name" value="YebC-like"/>
    <property type="match status" value="1"/>
</dbReference>
<feature type="region of interest" description="Disordered" evidence="2">
    <location>
        <begin position="254"/>
        <end position="275"/>
    </location>
</feature>
<comment type="similarity">
    <text evidence="1">Belongs to the TACO1 family.</text>
</comment>
<dbReference type="Pfam" id="PF01709">
    <property type="entry name" value="Transcrip_reg"/>
    <property type="match status" value="1"/>
</dbReference>
<dbReference type="Gene3D" id="3.30.70.980">
    <property type="match status" value="2"/>
</dbReference>
<evidence type="ECO:0000256" key="1">
    <source>
        <dbReference type="ARBA" id="ARBA00008724"/>
    </source>
</evidence>
<keyword evidence="5" id="KW-1185">Reference proteome</keyword>
<name>A0A8K1FXH0_9PASS</name>
<dbReference type="GO" id="GO:0005739">
    <property type="term" value="C:mitochondrion"/>
    <property type="evidence" value="ECO:0007669"/>
    <property type="project" value="TreeGrafter"/>
</dbReference>
<dbReference type="InterPro" id="IPR048300">
    <property type="entry name" value="TACO1_YebC-like_2nd/3rd_dom"/>
</dbReference>
<comment type="caution">
    <text evidence="4">The sequence shown here is derived from an EMBL/GenBank/DDBJ whole genome shotgun (WGS) entry which is preliminary data.</text>
</comment>
<organism evidence="4 5">
    <name type="scientific">Zosterops borbonicus</name>
    <dbReference type="NCBI Taxonomy" id="364589"/>
    <lineage>
        <taxon>Eukaryota</taxon>
        <taxon>Metazoa</taxon>
        <taxon>Chordata</taxon>
        <taxon>Craniata</taxon>
        <taxon>Vertebrata</taxon>
        <taxon>Euteleostomi</taxon>
        <taxon>Archelosauria</taxon>
        <taxon>Archosauria</taxon>
        <taxon>Dinosauria</taxon>
        <taxon>Saurischia</taxon>
        <taxon>Theropoda</taxon>
        <taxon>Coelurosauria</taxon>
        <taxon>Aves</taxon>
        <taxon>Neognathae</taxon>
        <taxon>Neoaves</taxon>
        <taxon>Telluraves</taxon>
        <taxon>Australaves</taxon>
        <taxon>Passeriformes</taxon>
        <taxon>Sylvioidea</taxon>
        <taxon>Zosteropidae</taxon>
        <taxon>Zosterops</taxon>
    </lineage>
</organism>
<dbReference type="Gene3D" id="1.10.10.200">
    <property type="match status" value="1"/>
</dbReference>
<dbReference type="Proteomes" id="UP000796761">
    <property type="component" value="Unassembled WGS sequence"/>
</dbReference>
<dbReference type="InterPro" id="IPR002876">
    <property type="entry name" value="Transcrip_reg_TACO1-like"/>
</dbReference>
<dbReference type="InterPro" id="IPR026564">
    <property type="entry name" value="Transcrip_reg_TACO1-like_dom3"/>
</dbReference>
<dbReference type="OrthoDB" id="2017544at2759"/>
<dbReference type="PANTHER" id="PTHR12532">
    <property type="entry name" value="TRANSLATIONAL ACTIVATOR OF CYTOCHROME C OXIDASE 1"/>
    <property type="match status" value="1"/>
</dbReference>
<dbReference type="EMBL" id="SWJQ01002566">
    <property type="protein sequence ID" value="TRZ06385.1"/>
    <property type="molecule type" value="Genomic_DNA"/>
</dbReference>
<dbReference type="AlphaFoldDB" id="A0A8K1FXH0"/>
<reference evidence="4" key="1">
    <citation type="submission" date="2019-04" db="EMBL/GenBank/DDBJ databases">
        <title>Genome assembly of Zosterops borbonicus 15179.</title>
        <authorList>
            <person name="Leroy T."/>
            <person name="Anselmetti Y."/>
            <person name="Tilak M.-K."/>
            <person name="Nabholz B."/>
        </authorList>
    </citation>
    <scope>NUCLEOTIDE SEQUENCE</scope>
    <source>
        <strain evidence="4">HGM_15179</strain>
        <tissue evidence="4">Muscle</tissue>
    </source>
</reference>
<dbReference type="PANTHER" id="PTHR12532:SF0">
    <property type="entry name" value="TRANSLATIONAL ACTIVATOR OF CYTOCHROME C OXIDASE 1"/>
    <property type="match status" value="1"/>
</dbReference>
<feature type="domain" description="TACO1/YebC-like second and third" evidence="3">
    <location>
        <begin position="100"/>
        <end position="253"/>
    </location>
</feature>
<evidence type="ECO:0000313" key="4">
    <source>
        <dbReference type="EMBL" id="TRZ06385.1"/>
    </source>
</evidence>